<reference evidence="1 2" key="1">
    <citation type="journal article" date="2017" name="BMC Genomics">
        <title>Genome sequencing of 39 Akkermansia muciniphila isolates reveals its population structure, genomic and functional diverisity, and global distribution in mammalian gut microbiotas.</title>
        <authorList>
            <person name="Guo X."/>
            <person name="Li S."/>
            <person name="Zhang J."/>
            <person name="Wu F."/>
            <person name="Li X."/>
            <person name="Wu D."/>
            <person name="Zhang M."/>
            <person name="Ou Z."/>
            <person name="Jie Z."/>
            <person name="Yan Q."/>
            <person name="Li P."/>
            <person name="Yi J."/>
            <person name="Peng Y."/>
        </authorList>
    </citation>
    <scope>NUCLEOTIDE SEQUENCE [LARGE SCALE GENOMIC DNA]</scope>
    <source>
        <strain evidence="1 2">GP43</strain>
    </source>
</reference>
<gene>
    <name evidence="1" type="ORF">CXU09_08165</name>
</gene>
<evidence type="ECO:0000313" key="1">
    <source>
        <dbReference type="EMBL" id="PNC56039.1"/>
    </source>
</evidence>
<dbReference type="AlphaFoldDB" id="A0AAP8NKS3"/>
<organism evidence="1 2">
    <name type="scientific">Akkermansia muciniphila</name>
    <dbReference type="NCBI Taxonomy" id="239935"/>
    <lineage>
        <taxon>Bacteria</taxon>
        <taxon>Pseudomonadati</taxon>
        <taxon>Verrucomicrobiota</taxon>
        <taxon>Verrucomicrobiia</taxon>
        <taxon>Verrucomicrobiales</taxon>
        <taxon>Akkermansiaceae</taxon>
        <taxon>Akkermansia</taxon>
    </lineage>
</organism>
<evidence type="ECO:0000313" key="2">
    <source>
        <dbReference type="Proteomes" id="UP000235914"/>
    </source>
</evidence>
<accession>A0AAP8NKS3</accession>
<comment type="caution">
    <text evidence="1">The sequence shown here is derived from an EMBL/GenBank/DDBJ whole genome shotgun (WGS) entry which is preliminary data.</text>
</comment>
<dbReference type="EMBL" id="PJKN01000004">
    <property type="protein sequence ID" value="PNC56039.1"/>
    <property type="molecule type" value="Genomic_DNA"/>
</dbReference>
<name>A0AAP8NKS3_9BACT</name>
<protein>
    <submittedName>
        <fullName evidence="1">Uncharacterized protein</fullName>
    </submittedName>
</protein>
<sequence length="74" mass="8290">MESIPGTMHWGNFSGDIRPRRIFSCWVSVRKRSRRGGRGISAHPLPPFHPRQCLILPSHAGKRSRGAAMTLLAK</sequence>
<proteinExistence type="predicted"/>
<dbReference type="Proteomes" id="UP000235914">
    <property type="component" value="Unassembled WGS sequence"/>
</dbReference>